<dbReference type="InterPro" id="IPR001810">
    <property type="entry name" value="F-box_dom"/>
</dbReference>
<name>A0AA38Z3R6_VITRO</name>
<gene>
    <name evidence="2" type="ORF">PVL29_017969</name>
</gene>
<accession>A0AA38Z3R6</accession>
<dbReference type="AlphaFoldDB" id="A0AA38Z3R6"/>
<evidence type="ECO:0000313" key="2">
    <source>
        <dbReference type="EMBL" id="KAJ9681855.1"/>
    </source>
</evidence>
<feature type="domain" description="F-box" evidence="1">
    <location>
        <begin position="24"/>
        <end position="64"/>
    </location>
</feature>
<evidence type="ECO:0000313" key="3">
    <source>
        <dbReference type="Proteomes" id="UP001168098"/>
    </source>
</evidence>
<dbReference type="SMART" id="SM00256">
    <property type="entry name" value="FBOX"/>
    <property type="match status" value="1"/>
</dbReference>
<dbReference type="PANTHER" id="PTHR32278">
    <property type="entry name" value="F-BOX DOMAIN-CONTAINING PROTEIN"/>
    <property type="match status" value="1"/>
</dbReference>
<dbReference type="Proteomes" id="UP001168098">
    <property type="component" value="Unassembled WGS sequence"/>
</dbReference>
<comment type="caution">
    <text evidence="2">The sequence shown here is derived from an EMBL/GenBank/DDBJ whole genome shotgun (WGS) entry which is preliminary data.</text>
</comment>
<dbReference type="InterPro" id="IPR025886">
    <property type="entry name" value="PP2-like"/>
</dbReference>
<proteinExistence type="predicted"/>
<dbReference type="InterPro" id="IPR036047">
    <property type="entry name" value="F-box-like_dom_sf"/>
</dbReference>
<organism evidence="2 3">
    <name type="scientific">Vitis rotundifolia</name>
    <name type="common">Muscadine grape</name>
    <dbReference type="NCBI Taxonomy" id="103349"/>
    <lineage>
        <taxon>Eukaryota</taxon>
        <taxon>Viridiplantae</taxon>
        <taxon>Streptophyta</taxon>
        <taxon>Embryophyta</taxon>
        <taxon>Tracheophyta</taxon>
        <taxon>Spermatophyta</taxon>
        <taxon>Magnoliopsida</taxon>
        <taxon>eudicotyledons</taxon>
        <taxon>Gunneridae</taxon>
        <taxon>Pentapetalae</taxon>
        <taxon>rosids</taxon>
        <taxon>Vitales</taxon>
        <taxon>Vitaceae</taxon>
        <taxon>Viteae</taxon>
        <taxon>Vitis</taxon>
    </lineage>
</organism>
<dbReference type="PANTHER" id="PTHR32278:SF15">
    <property type="entry name" value="F-BOX PROTEIN PP2-B13-RELATED"/>
    <property type="match status" value="1"/>
</dbReference>
<dbReference type="Pfam" id="PF00646">
    <property type="entry name" value="F-box"/>
    <property type="match status" value="1"/>
</dbReference>
<dbReference type="Gene3D" id="1.20.1280.50">
    <property type="match status" value="1"/>
</dbReference>
<keyword evidence="3" id="KW-1185">Reference proteome</keyword>
<dbReference type="SUPFAM" id="SSF81383">
    <property type="entry name" value="F-box domain"/>
    <property type="match status" value="1"/>
</dbReference>
<dbReference type="CDD" id="cd22162">
    <property type="entry name" value="F-box_AtSKIP3-like"/>
    <property type="match status" value="1"/>
</dbReference>
<dbReference type="Pfam" id="PF14299">
    <property type="entry name" value="PP2"/>
    <property type="match status" value="1"/>
</dbReference>
<dbReference type="EMBL" id="JARBHA010000014">
    <property type="protein sequence ID" value="KAJ9681855.1"/>
    <property type="molecule type" value="Genomic_DNA"/>
</dbReference>
<reference evidence="2 3" key="1">
    <citation type="journal article" date="2023" name="BMC Biotechnol.">
        <title>Vitis rotundifolia cv Carlos genome sequencing.</title>
        <authorList>
            <person name="Huff M."/>
            <person name="Hulse-Kemp A."/>
            <person name="Scheffler B."/>
            <person name="Youngblood R."/>
            <person name="Simpson S."/>
            <person name="Babiker E."/>
            <person name="Staton M."/>
        </authorList>
    </citation>
    <scope>NUCLEOTIDE SEQUENCE [LARGE SCALE GENOMIC DNA]</scope>
    <source>
        <tissue evidence="2">Leaf</tissue>
    </source>
</reference>
<evidence type="ECO:0000259" key="1">
    <source>
        <dbReference type="SMART" id="SM00256"/>
    </source>
</evidence>
<protein>
    <recommendedName>
        <fullName evidence="1">F-box domain-containing protein</fullName>
    </recommendedName>
</protein>
<sequence>MAARQRAITYCFTMEYCVGFFNTLPEGCVSTILSLTSPPDACKSSLVSSIFRAAAESDVVWERFLPADYHDILSRLAEPLVVSSKKELFLRLCDPSLIDGGNKRFRLDKWSGKNSYMLSARELSISWSHDPMCWSWTSIPESRFSEVAELKTVCRLEIRGKIRTQMLSPNTKYGAYLIIKISNRAFGLDLMPSEISVEVSNSTQVCNGTAYLRCSDSKNKQMETLLYGNRREMLRSRVIEGDGRVPCERRDGDGWMELELGDFFNGEGDEEVKMSLREVKGYHLKGGLIIEGIEVRPKDSRK</sequence>